<dbReference type="VEuPathDB" id="FungiDB:H257_11364"/>
<reference evidence="1" key="1">
    <citation type="submission" date="2013-12" db="EMBL/GenBank/DDBJ databases">
        <title>The Genome Sequence of Aphanomyces astaci APO3.</title>
        <authorList>
            <consortium name="The Broad Institute Genomics Platform"/>
            <person name="Russ C."/>
            <person name="Tyler B."/>
            <person name="van West P."/>
            <person name="Dieguez-Uribeondo J."/>
            <person name="Young S.K."/>
            <person name="Zeng Q."/>
            <person name="Gargeya S."/>
            <person name="Fitzgerald M."/>
            <person name="Abouelleil A."/>
            <person name="Alvarado L."/>
            <person name="Chapman S.B."/>
            <person name="Gainer-Dewar J."/>
            <person name="Goldberg J."/>
            <person name="Griggs A."/>
            <person name="Gujja S."/>
            <person name="Hansen M."/>
            <person name="Howarth C."/>
            <person name="Imamovic A."/>
            <person name="Ireland A."/>
            <person name="Larimer J."/>
            <person name="McCowan C."/>
            <person name="Murphy C."/>
            <person name="Pearson M."/>
            <person name="Poon T.W."/>
            <person name="Priest M."/>
            <person name="Roberts A."/>
            <person name="Saif S."/>
            <person name="Shea T."/>
            <person name="Sykes S."/>
            <person name="Wortman J."/>
            <person name="Nusbaum C."/>
            <person name="Birren B."/>
        </authorList>
    </citation>
    <scope>NUCLEOTIDE SEQUENCE [LARGE SCALE GENOMIC DNA]</scope>
    <source>
        <strain evidence="1">APO3</strain>
    </source>
</reference>
<gene>
    <name evidence="1" type="ORF">H257_11364</name>
</gene>
<dbReference type="AlphaFoldDB" id="W4G2Y9"/>
<sequence length="125" mass="13936">MNVQDLCNAIVKSLQTNVHVLPAAVVAADVARTLPTSVAAKSQRQMTLDSFVSHAVVPTARSANEAWTQWFTGDPAVGLYQPLRSFNKQMIRVDRRKCSERLTLSLSFSNNTLSEVRKRKHEGRL</sequence>
<organism evidence="1">
    <name type="scientific">Aphanomyces astaci</name>
    <name type="common">Crayfish plague agent</name>
    <dbReference type="NCBI Taxonomy" id="112090"/>
    <lineage>
        <taxon>Eukaryota</taxon>
        <taxon>Sar</taxon>
        <taxon>Stramenopiles</taxon>
        <taxon>Oomycota</taxon>
        <taxon>Saprolegniomycetes</taxon>
        <taxon>Saprolegniales</taxon>
        <taxon>Verrucalvaceae</taxon>
        <taxon>Aphanomyces</taxon>
    </lineage>
</organism>
<proteinExistence type="predicted"/>
<dbReference type="GeneID" id="20813360"/>
<evidence type="ECO:0000313" key="1">
    <source>
        <dbReference type="EMBL" id="ETV74052.1"/>
    </source>
</evidence>
<name>W4G2Y9_APHAT</name>
<dbReference type="EMBL" id="KI913146">
    <property type="protein sequence ID" value="ETV74052.1"/>
    <property type="molecule type" value="Genomic_DNA"/>
</dbReference>
<dbReference type="RefSeq" id="XP_009836565.1">
    <property type="nucleotide sequence ID" value="XM_009838263.1"/>
</dbReference>
<protein>
    <submittedName>
        <fullName evidence="1">Uncharacterized protein</fullName>
    </submittedName>
</protein>
<accession>W4G2Y9</accession>